<dbReference type="EMBL" id="SMKX01000258">
    <property type="protein sequence ID" value="TDD43527.1"/>
    <property type="molecule type" value="Genomic_DNA"/>
</dbReference>
<dbReference type="RefSeq" id="WP_132177847.1">
    <property type="nucleotide sequence ID" value="NZ_SMKX01000258.1"/>
</dbReference>
<feature type="transmembrane region" description="Helical" evidence="1">
    <location>
        <begin position="41"/>
        <end position="63"/>
    </location>
</feature>
<keyword evidence="1" id="KW-1133">Transmembrane helix</keyword>
<feature type="transmembrane region" description="Helical" evidence="1">
    <location>
        <begin position="75"/>
        <end position="98"/>
    </location>
</feature>
<evidence type="ECO:0000313" key="3">
    <source>
        <dbReference type="Proteomes" id="UP000295124"/>
    </source>
</evidence>
<dbReference type="OrthoDB" id="3404376at2"/>
<evidence type="ECO:0000256" key="1">
    <source>
        <dbReference type="SAM" id="Phobius"/>
    </source>
</evidence>
<keyword evidence="1" id="KW-0812">Transmembrane</keyword>
<reference evidence="2 3" key="1">
    <citation type="submission" date="2019-03" db="EMBL/GenBank/DDBJ databases">
        <title>Draft genome sequences of novel Actinobacteria.</title>
        <authorList>
            <person name="Sahin N."/>
            <person name="Ay H."/>
            <person name="Saygin H."/>
        </authorList>
    </citation>
    <scope>NUCLEOTIDE SEQUENCE [LARGE SCALE GENOMIC DNA]</scope>
    <source>
        <strain evidence="2 3">JCM 13523</strain>
    </source>
</reference>
<sequence>MSAERTFATTSTAAQSLISIGVPFIGAVAGARRERSLYKLALGYALGMATLGLIASLLVAALVPSTAADPWKHAPAIIIGAFITQVVAQSLGTGFGLLIGRPVIASILTIVPPLAVYFLLAAVAPGAKGLAPYGSAQLWWKGEFSGSDVLLFVVMVAVWGVGLNLWGTSAARSRQA</sequence>
<feature type="transmembrane region" description="Helical" evidence="1">
    <location>
        <begin position="103"/>
        <end position="124"/>
    </location>
</feature>
<name>A0A4V2YKT9_9ACTN</name>
<proteinExistence type="predicted"/>
<comment type="caution">
    <text evidence="2">The sequence shown here is derived from an EMBL/GenBank/DDBJ whole genome shotgun (WGS) entry which is preliminary data.</text>
</comment>
<protein>
    <submittedName>
        <fullName evidence="2">Uncharacterized protein</fullName>
    </submittedName>
</protein>
<dbReference type="AlphaFoldDB" id="A0A4V2YKT9"/>
<keyword evidence="3" id="KW-1185">Reference proteome</keyword>
<accession>A0A4V2YKT9</accession>
<dbReference type="Proteomes" id="UP000295124">
    <property type="component" value="Unassembled WGS sequence"/>
</dbReference>
<gene>
    <name evidence="2" type="ORF">E1263_41595</name>
</gene>
<organism evidence="2 3">
    <name type="scientific">Kribbella antibiotica</name>
    <dbReference type="NCBI Taxonomy" id="190195"/>
    <lineage>
        <taxon>Bacteria</taxon>
        <taxon>Bacillati</taxon>
        <taxon>Actinomycetota</taxon>
        <taxon>Actinomycetes</taxon>
        <taxon>Propionibacteriales</taxon>
        <taxon>Kribbellaceae</taxon>
        <taxon>Kribbella</taxon>
    </lineage>
</organism>
<keyword evidence="1" id="KW-0472">Membrane</keyword>
<evidence type="ECO:0000313" key="2">
    <source>
        <dbReference type="EMBL" id="TDD43527.1"/>
    </source>
</evidence>
<feature type="transmembrane region" description="Helical" evidence="1">
    <location>
        <begin position="144"/>
        <end position="166"/>
    </location>
</feature>